<proteinExistence type="inferred from homology"/>
<accession>A0A413CYN1</accession>
<dbReference type="Proteomes" id="UP000284651">
    <property type="component" value="Unassembled WGS sequence"/>
</dbReference>
<dbReference type="NCBIfam" id="TIGR01617">
    <property type="entry name" value="arsC_related"/>
    <property type="match status" value="1"/>
</dbReference>
<sequence>MTNMETLFIGYPPCSTCKKAYKALLDLGIEATYRNIKEENPTKEEIQSWIDRGVELKKLFNTSGMLYRELKIKEKRETYTQEQLIELLASNGMLVKRPIVIQGNMIIIGNKVSEYEKLQK</sequence>
<dbReference type="InterPro" id="IPR006660">
    <property type="entry name" value="Arsenate_reductase-like"/>
</dbReference>
<dbReference type="PANTHER" id="PTHR30041:SF8">
    <property type="entry name" value="PROTEIN YFFB"/>
    <property type="match status" value="1"/>
</dbReference>
<dbReference type="EMBL" id="QSAT01000002">
    <property type="protein sequence ID" value="RGW76650.1"/>
    <property type="molecule type" value="Genomic_DNA"/>
</dbReference>
<dbReference type="PANTHER" id="PTHR30041">
    <property type="entry name" value="ARSENATE REDUCTASE"/>
    <property type="match status" value="1"/>
</dbReference>
<dbReference type="Gene3D" id="3.40.30.10">
    <property type="entry name" value="Glutaredoxin"/>
    <property type="match status" value="1"/>
</dbReference>
<name>A0A413CYN1_9FIRM</name>
<evidence type="ECO:0000256" key="1">
    <source>
        <dbReference type="PROSITE-ProRule" id="PRU01282"/>
    </source>
</evidence>
<dbReference type="InterPro" id="IPR006504">
    <property type="entry name" value="Tscrpt_reg_Spx/MgsR"/>
</dbReference>
<gene>
    <name evidence="2" type="ORF">DWV56_00815</name>
</gene>
<reference evidence="2 3" key="1">
    <citation type="submission" date="2018-08" db="EMBL/GenBank/DDBJ databases">
        <title>A genome reference for cultivated species of the human gut microbiota.</title>
        <authorList>
            <person name="Zou Y."/>
            <person name="Xue W."/>
            <person name="Luo G."/>
        </authorList>
    </citation>
    <scope>NUCLEOTIDE SEQUENCE [LARGE SCALE GENOMIC DNA]</scope>
    <source>
        <strain evidence="2 3">AF10-31</strain>
    </source>
</reference>
<protein>
    <submittedName>
        <fullName evidence="2">Arsenate reductase family protein</fullName>
    </submittedName>
</protein>
<organism evidence="2 3">
    <name type="scientific">Holdemanella biformis</name>
    <dbReference type="NCBI Taxonomy" id="1735"/>
    <lineage>
        <taxon>Bacteria</taxon>
        <taxon>Bacillati</taxon>
        <taxon>Bacillota</taxon>
        <taxon>Erysipelotrichia</taxon>
        <taxon>Erysipelotrichales</taxon>
        <taxon>Erysipelotrichaceae</taxon>
        <taxon>Holdemanella</taxon>
    </lineage>
</organism>
<evidence type="ECO:0000313" key="3">
    <source>
        <dbReference type="Proteomes" id="UP000284651"/>
    </source>
</evidence>
<comment type="caution">
    <text evidence="2">The sequence shown here is derived from an EMBL/GenBank/DDBJ whole genome shotgun (WGS) entry which is preliminary data.</text>
</comment>
<dbReference type="Pfam" id="PF03960">
    <property type="entry name" value="ArsC"/>
    <property type="match status" value="1"/>
</dbReference>
<dbReference type="PROSITE" id="PS51353">
    <property type="entry name" value="ARSC"/>
    <property type="match status" value="1"/>
</dbReference>
<dbReference type="SUPFAM" id="SSF52833">
    <property type="entry name" value="Thioredoxin-like"/>
    <property type="match status" value="1"/>
</dbReference>
<dbReference type="AlphaFoldDB" id="A0A413CYN1"/>
<comment type="similarity">
    <text evidence="1">Belongs to the ArsC family.</text>
</comment>
<dbReference type="InterPro" id="IPR036249">
    <property type="entry name" value="Thioredoxin-like_sf"/>
</dbReference>
<evidence type="ECO:0000313" key="2">
    <source>
        <dbReference type="EMBL" id="RGW76650.1"/>
    </source>
</evidence>